<name>H1RZP8_9BURK</name>
<evidence type="ECO:0000313" key="2">
    <source>
        <dbReference type="Proteomes" id="UP000005808"/>
    </source>
</evidence>
<dbReference type="EMBL" id="AHJE01000012">
    <property type="protein sequence ID" value="EHP44114.1"/>
    <property type="molecule type" value="Genomic_DNA"/>
</dbReference>
<protein>
    <submittedName>
        <fullName evidence="1">Uncharacterized protein</fullName>
    </submittedName>
</protein>
<evidence type="ECO:0000313" key="1">
    <source>
        <dbReference type="EMBL" id="EHP44114.1"/>
    </source>
</evidence>
<reference evidence="1 2" key="1">
    <citation type="journal article" date="2012" name="J. Bacteriol.">
        <title>De Novo Genome Project of Cupriavidus basilensis OR16.</title>
        <authorList>
            <person name="Cserhati M."/>
            <person name="Kriszt B."/>
            <person name="Szoboszlay S."/>
            <person name="Toth A."/>
            <person name="Szabo I."/>
            <person name="Tancsics A."/>
            <person name="Nagy I."/>
            <person name="Horvath B."/>
            <person name="Nagy I."/>
            <person name="Kukolya J."/>
        </authorList>
    </citation>
    <scope>NUCLEOTIDE SEQUENCE [LARGE SCALE GENOMIC DNA]</scope>
    <source>
        <strain evidence="1 2">OR16</strain>
    </source>
</reference>
<dbReference type="AlphaFoldDB" id="H1RZP8"/>
<accession>H1RZP8</accession>
<organism evidence="1 2">
    <name type="scientific">Cupriavidus basilensis OR16</name>
    <dbReference type="NCBI Taxonomy" id="1127483"/>
    <lineage>
        <taxon>Bacteria</taxon>
        <taxon>Pseudomonadati</taxon>
        <taxon>Pseudomonadota</taxon>
        <taxon>Betaproteobacteria</taxon>
        <taxon>Burkholderiales</taxon>
        <taxon>Burkholderiaceae</taxon>
        <taxon>Cupriavidus</taxon>
    </lineage>
</organism>
<comment type="caution">
    <text evidence="1">The sequence shown here is derived from an EMBL/GenBank/DDBJ whole genome shotgun (WGS) entry which is preliminary data.</text>
</comment>
<gene>
    <name evidence="1" type="ORF">OR16_03987</name>
</gene>
<dbReference type="Proteomes" id="UP000005808">
    <property type="component" value="Unassembled WGS sequence"/>
</dbReference>
<sequence length="138" mass="15038">MGVLAEIIGITAAIGRRMTCDLCPFAIGSSQKMQLIALTLQLCILWPAADAVSARAASSESSVHPSACTMFIDIIRESLRSELEVACVSAASSRCEDKNIVVRSILIYIDTQRLRSKDDCDTALEALERLRELPSQDH</sequence>
<proteinExistence type="predicted"/>